<reference evidence="2" key="1">
    <citation type="submission" date="2018-06" db="EMBL/GenBank/DDBJ databases">
        <authorList>
            <consortium name="Pathogen Informatics"/>
            <person name="Doyle S."/>
        </authorList>
    </citation>
    <scope>NUCLEOTIDE SEQUENCE [LARGE SCALE GENOMIC DNA]</scope>
    <source>
        <strain evidence="2">NCTC11421</strain>
    </source>
</reference>
<keyword evidence="1" id="KW-0732">Signal</keyword>
<sequence length="76" mass="7783">MKKLLAAVMMAGLAGAVSAAGVHVEDGWARTTVEGMKMGGAFMKIHNDEAKQDFCSAEAAPLPTASKCIPTSTTTA</sequence>
<dbReference type="SUPFAM" id="SSF110087">
    <property type="entry name" value="DR1885-like metal-binding protein"/>
    <property type="match status" value="1"/>
</dbReference>
<dbReference type="InterPro" id="IPR036182">
    <property type="entry name" value="PCuAC_sf"/>
</dbReference>
<name>A0A378VUJ1_NEIGO</name>
<organism evidence="2">
    <name type="scientific">Neisseria gonorrhoeae</name>
    <dbReference type="NCBI Taxonomy" id="485"/>
    <lineage>
        <taxon>Bacteria</taxon>
        <taxon>Pseudomonadati</taxon>
        <taxon>Pseudomonadota</taxon>
        <taxon>Betaproteobacteria</taxon>
        <taxon>Neisseriales</taxon>
        <taxon>Neisseriaceae</taxon>
        <taxon>Neisseria</taxon>
    </lineage>
</organism>
<evidence type="ECO:0000256" key="1">
    <source>
        <dbReference type="SAM" id="SignalP"/>
    </source>
</evidence>
<gene>
    <name evidence="2" type="ORF">NCTC11421_00822</name>
</gene>
<proteinExistence type="predicted"/>
<feature type="chain" id="PRO_5016639005" evidence="1">
    <location>
        <begin position="20"/>
        <end position="76"/>
    </location>
</feature>
<dbReference type="AlphaFoldDB" id="A0A378VUJ1"/>
<evidence type="ECO:0000313" key="2">
    <source>
        <dbReference type="EMBL" id="SUA20723.1"/>
    </source>
</evidence>
<feature type="signal peptide" evidence="1">
    <location>
        <begin position="1"/>
        <end position="19"/>
    </location>
</feature>
<dbReference type="EMBL" id="UGRI01000001">
    <property type="protein sequence ID" value="SUA20723.1"/>
    <property type="molecule type" value="Genomic_DNA"/>
</dbReference>
<protein>
    <submittedName>
        <fullName evidence="2">Uncharacterized protein</fullName>
    </submittedName>
</protein>
<accession>A0A378VUJ1</accession>